<evidence type="ECO:0000256" key="7">
    <source>
        <dbReference type="ARBA" id="ARBA00022764"/>
    </source>
</evidence>
<keyword evidence="10" id="KW-1185">Reference proteome</keyword>
<evidence type="ECO:0000259" key="8">
    <source>
        <dbReference type="Pfam" id="PF04349"/>
    </source>
</evidence>
<evidence type="ECO:0000256" key="3">
    <source>
        <dbReference type="ARBA" id="ARBA00005001"/>
    </source>
</evidence>
<name>A0A0A0M8D1_9GAMM</name>
<dbReference type="InterPro" id="IPR011013">
    <property type="entry name" value="Gal_mutarotase_sf_dom"/>
</dbReference>
<proteinExistence type="inferred from homology"/>
<reference evidence="9 10" key="1">
    <citation type="submission" date="2013-08" db="EMBL/GenBank/DDBJ databases">
        <title>Genomic analysis of Lysobacter defluvii.</title>
        <authorList>
            <person name="Wang Q."/>
            <person name="Wang G."/>
        </authorList>
    </citation>
    <scope>NUCLEOTIDE SEQUENCE [LARGE SCALE GENOMIC DNA]</scope>
    <source>
        <strain evidence="9 10">IMMIB APB-9</strain>
    </source>
</reference>
<evidence type="ECO:0000256" key="2">
    <source>
        <dbReference type="ARBA" id="ARBA00004418"/>
    </source>
</evidence>
<keyword evidence="6" id="KW-0732">Signal</keyword>
<dbReference type="AlphaFoldDB" id="A0A0A0M8D1"/>
<organism evidence="9 10">
    <name type="scientific">Lysobacter defluvii IMMIB APB-9 = DSM 18482</name>
    <dbReference type="NCBI Taxonomy" id="1385515"/>
    <lineage>
        <taxon>Bacteria</taxon>
        <taxon>Pseudomonadati</taxon>
        <taxon>Pseudomonadota</taxon>
        <taxon>Gammaproteobacteria</taxon>
        <taxon>Lysobacterales</taxon>
        <taxon>Lysobacteraceae</taxon>
        <taxon>Novilysobacter</taxon>
    </lineage>
</organism>
<evidence type="ECO:0000313" key="9">
    <source>
        <dbReference type="EMBL" id="KGO99288.1"/>
    </source>
</evidence>
<evidence type="ECO:0000256" key="6">
    <source>
        <dbReference type="ARBA" id="ARBA00022729"/>
    </source>
</evidence>
<gene>
    <name evidence="9" type="ORF">N791_09630</name>
</gene>
<dbReference type="PANTHER" id="PTHR30504">
    <property type="entry name" value="GLUCANS BIOSYNTHESIS PROTEIN"/>
    <property type="match status" value="1"/>
</dbReference>
<dbReference type="InterPro" id="IPR007444">
    <property type="entry name" value="Glucan_biosyn_MdoG_C"/>
</dbReference>
<comment type="function">
    <text evidence="1">Probably involved in the control of the structural glucose backbone of osmoregulated periplasmic glucans (OPGs).</text>
</comment>
<dbReference type="PIRSF" id="PIRSF006281">
    <property type="entry name" value="MdoG"/>
    <property type="match status" value="1"/>
</dbReference>
<evidence type="ECO:0000256" key="1">
    <source>
        <dbReference type="ARBA" id="ARBA00003985"/>
    </source>
</evidence>
<dbReference type="GO" id="GO:0051274">
    <property type="term" value="P:beta-glucan biosynthetic process"/>
    <property type="evidence" value="ECO:0007669"/>
    <property type="project" value="TreeGrafter"/>
</dbReference>
<dbReference type="EMBL" id="AVBH01000023">
    <property type="protein sequence ID" value="KGO99288.1"/>
    <property type="molecule type" value="Genomic_DNA"/>
</dbReference>
<dbReference type="InterPro" id="IPR014756">
    <property type="entry name" value="Ig_E-set"/>
</dbReference>
<dbReference type="InterPro" id="IPR014718">
    <property type="entry name" value="GH-type_carb-bd"/>
</dbReference>
<dbReference type="eggNOG" id="COG3131">
    <property type="taxonomic scope" value="Bacteria"/>
</dbReference>
<evidence type="ECO:0000313" key="10">
    <source>
        <dbReference type="Proteomes" id="UP000030003"/>
    </source>
</evidence>
<dbReference type="Gene3D" id="2.60.40.10">
    <property type="entry name" value="Immunoglobulins"/>
    <property type="match status" value="1"/>
</dbReference>
<dbReference type="GO" id="GO:0030288">
    <property type="term" value="C:outer membrane-bounded periplasmic space"/>
    <property type="evidence" value="ECO:0007669"/>
    <property type="project" value="TreeGrafter"/>
</dbReference>
<protein>
    <recommendedName>
        <fullName evidence="5">Glucans biosynthesis protein D</fullName>
    </recommendedName>
</protein>
<dbReference type="UniPathway" id="UPA00637"/>
<dbReference type="Pfam" id="PF04349">
    <property type="entry name" value="MdoG"/>
    <property type="match status" value="1"/>
</dbReference>
<comment type="caution">
    <text evidence="9">The sequence shown here is derived from an EMBL/GenBank/DDBJ whole genome shotgun (WGS) entry which is preliminary data.</text>
</comment>
<evidence type="ECO:0000256" key="4">
    <source>
        <dbReference type="ARBA" id="ARBA00009284"/>
    </source>
</evidence>
<evidence type="ECO:0000256" key="5">
    <source>
        <dbReference type="ARBA" id="ARBA00015372"/>
    </source>
</evidence>
<dbReference type="Gene3D" id="2.70.98.10">
    <property type="match status" value="1"/>
</dbReference>
<dbReference type="GO" id="GO:0030246">
    <property type="term" value="F:carbohydrate binding"/>
    <property type="evidence" value="ECO:0007669"/>
    <property type="project" value="InterPro"/>
</dbReference>
<dbReference type="InterPro" id="IPR013783">
    <property type="entry name" value="Ig-like_fold"/>
</dbReference>
<dbReference type="SUPFAM" id="SSF81296">
    <property type="entry name" value="E set domains"/>
    <property type="match status" value="1"/>
</dbReference>
<dbReference type="RefSeq" id="WP_027070285.1">
    <property type="nucleotide sequence ID" value="NZ_AUHT01000011.1"/>
</dbReference>
<keyword evidence="7" id="KW-0574">Periplasm</keyword>
<sequence>MNRRDLLAASLCLPIAALGGGGAWARALVEAAPATGGGFDEGTVPSIARGLAVRPWQAPAGSLPSWLEGMDYDAWRDIRFDPARALWNGQGRGFTAQFFHPGFLFRETVQVHEVADGHARRIDYAPGLFDFGANPVPRGAGGAPADGFAGFRLHAALNRPDYLDEVCAFLGGSYFRAVARGQLYGLSARGLALRTADPEGEEFPRFTSFWIERPAPGATQVVVHALLDSPSVAGAYRFAITPGAETVMDVRSRLYPRVRLDKAGIAPLTSMFQFDASDRGGFDDYRAAVHDSDGLALWTGAGEQLWRPLANPAVLQESTFADRDPRGFGLMQRKRRFTDFGDAEARYERRPSLWVEPGAGWGAGQVHLVEIPTADEYLDNIVAFWRPDAPLEPGREHLFEYRLHWCDAHDWNPGLARVTATATGALPEGGRRFVVDLAATDGDAEPVPEVLADRGRVDNPSLQRLPHGGWRLAFELHPGGEPVVELRARLLGASLDPLSETWLYRWT</sequence>
<dbReference type="InterPro" id="IPR014438">
    <property type="entry name" value="Glucan_biosyn_MdoG/MdoD"/>
</dbReference>
<dbReference type="PANTHER" id="PTHR30504:SF2">
    <property type="entry name" value="GLUCANS BIOSYNTHESIS PROTEIN G"/>
    <property type="match status" value="1"/>
</dbReference>
<dbReference type="OrthoDB" id="335750at2"/>
<comment type="similarity">
    <text evidence="4">Belongs to the OpgD/OpgG family.</text>
</comment>
<accession>A0A0A0M8D1</accession>
<comment type="pathway">
    <text evidence="3">Glycan metabolism; osmoregulated periplasmic glucan (OPG) biosynthesis.</text>
</comment>
<dbReference type="SUPFAM" id="SSF74650">
    <property type="entry name" value="Galactose mutarotase-like"/>
    <property type="match status" value="1"/>
</dbReference>
<dbReference type="STRING" id="1385515.GCA_000423325_02263"/>
<dbReference type="GO" id="GO:0003824">
    <property type="term" value="F:catalytic activity"/>
    <property type="evidence" value="ECO:0007669"/>
    <property type="project" value="InterPro"/>
</dbReference>
<comment type="subcellular location">
    <subcellularLocation>
        <location evidence="2">Periplasm</location>
    </subcellularLocation>
</comment>
<feature type="domain" description="Glucan biosynthesis periplasmic MdoG C-terminal" evidence="8">
    <location>
        <begin position="39"/>
        <end position="506"/>
    </location>
</feature>
<dbReference type="Proteomes" id="UP000030003">
    <property type="component" value="Unassembled WGS sequence"/>
</dbReference>
<dbReference type="FunFam" id="2.70.98.10:FF:000001">
    <property type="entry name" value="Glucans biosynthesis protein G"/>
    <property type="match status" value="1"/>
</dbReference>